<protein>
    <submittedName>
        <fullName evidence="2">2Fe-2S ferredoxin</fullName>
    </submittedName>
</protein>
<dbReference type="PATRIC" id="fig|1293439.3.peg.2287"/>
<evidence type="ECO:0000313" key="3">
    <source>
        <dbReference type="Proteomes" id="UP000033411"/>
    </source>
</evidence>
<evidence type="ECO:0000313" key="1">
    <source>
        <dbReference type="EMBL" id="KKC41245.1"/>
    </source>
</evidence>
<evidence type="ECO:0000313" key="2">
    <source>
        <dbReference type="EMBL" id="KKC41279.1"/>
    </source>
</evidence>
<name>A0A0F5QML4_9HYPH</name>
<dbReference type="Pfam" id="PF06935">
    <property type="entry name" value="DUF1284"/>
    <property type="match status" value="1"/>
</dbReference>
<organism evidence="2 3">
    <name type="scientific">Devosia epidermidihirudinis</name>
    <dbReference type="NCBI Taxonomy" id="1293439"/>
    <lineage>
        <taxon>Bacteria</taxon>
        <taxon>Pseudomonadati</taxon>
        <taxon>Pseudomonadota</taxon>
        <taxon>Alphaproteobacteria</taxon>
        <taxon>Hyphomicrobiales</taxon>
        <taxon>Devosiaceae</taxon>
        <taxon>Devosia</taxon>
    </lineage>
</organism>
<reference evidence="2 3" key="1">
    <citation type="submission" date="2015-03" db="EMBL/GenBank/DDBJ databases">
        <authorList>
            <person name="Lepp D."/>
            <person name="Hassan Y.I."/>
            <person name="Li X.-Z."/>
            <person name="Zhou T."/>
        </authorList>
    </citation>
    <scope>NUCLEOTIDE SEQUENCE [LARGE SCALE GENOMIC DNA]</scope>
    <source>
        <strain evidence="2 3">E84</strain>
    </source>
</reference>
<dbReference type="RefSeq" id="WP_046137683.1">
    <property type="nucleotide sequence ID" value="NZ_LANJ01000002.1"/>
</dbReference>
<proteinExistence type="predicted"/>
<dbReference type="STRING" id="1293439.WH87_00940"/>
<comment type="caution">
    <text evidence="2">The sequence shown here is derived from an EMBL/GenBank/DDBJ whole genome shotgun (WGS) entry which is preliminary data.</text>
</comment>
<dbReference type="AlphaFoldDB" id="A0A0F5QML4"/>
<keyword evidence="3" id="KW-1185">Reference proteome</keyword>
<dbReference type="OrthoDB" id="6195504at2"/>
<dbReference type="EMBL" id="LANJ01000002">
    <property type="protein sequence ID" value="KKC41245.1"/>
    <property type="molecule type" value="Genomic_DNA"/>
</dbReference>
<dbReference type="EMBL" id="LANJ01000002">
    <property type="protein sequence ID" value="KKC41279.1"/>
    <property type="molecule type" value="Genomic_DNA"/>
</dbReference>
<sequence length="147" mass="16117">MTVNLRAHHLLCMLTYVGKGYTPAFTVNYDAIVQRLNGGEDIQIVDGPDDICAPLLGEPDPHCWRDSVIERDRQAAKALTNLLARSIRAGTRFRLGEAELAMMRRAFAGRDIRQACEGCEWSGLCTAIAGADYPDVRLDIAGAQQAL</sequence>
<accession>A0A0F5QML4</accession>
<gene>
    <name evidence="1" type="ORF">WH87_00940</name>
    <name evidence="2" type="ORF">WH87_01115</name>
</gene>
<dbReference type="Proteomes" id="UP000033411">
    <property type="component" value="Unassembled WGS sequence"/>
</dbReference>
<dbReference type="InterPro" id="IPR009702">
    <property type="entry name" value="DUF1284"/>
</dbReference>